<proteinExistence type="predicted"/>
<evidence type="ECO:0000313" key="4">
    <source>
        <dbReference type="Proteomes" id="UP000285430"/>
    </source>
</evidence>
<dbReference type="PROSITE" id="PS51450">
    <property type="entry name" value="LRR"/>
    <property type="match status" value="2"/>
</dbReference>
<dbReference type="PANTHER" id="PTHR48051:SF1">
    <property type="entry name" value="RAS SUPPRESSOR PROTEIN 1"/>
    <property type="match status" value="1"/>
</dbReference>
<dbReference type="EMBL" id="QUTH01005109">
    <property type="protein sequence ID" value="RHZ10869.1"/>
    <property type="molecule type" value="Genomic_DNA"/>
</dbReference>
<dbReference type="AlphaFoldDB" id="A0A3R6XGD8"/>
<dbReference type="Pfam" id="PF00560">
    <property type="entry name" value="LRR_1"/>
    <property type="match status" value="1"/>
</dbReference>
<evidence type="ECO:0000256" key="1">
    <source>
        <dbReference type="ARBA" id="ARBA00022614"/>
    </source>
</evidence>
<sequence length="320" mass="35055">MGGGQSLLAAAADAAKNNCVELDWSNRRTDDNPKLVTIVPPSFVSHLLGSTLTDLRLSGNGIAQLPASFGRLVALEYDSITSFVGIPTFSELTSLQRLWLHHNRLETLPPALGDLQALERVFVQHNVLSALPFSIVLLTELDASDNKICMLPEEWQTAPAVTTLRLTRNLLKQLPIGLGALQQLHTFNRIDKFPAAALDGMRLLRVLTYTQNKYVVGINFIPLHSLNAVDATLFHLTKLVYLDLSENGLVQLPDDDDSDPTASSSTNDANHGTWACLACLQEFHVSNNRLSRLPRGLEALPALHFLNVSNNALVEVCMHA</sequence>
<dbReference type="GO" id="GO:0005737">
    <property type="term" value="C:cytoplasm"/>
    <property type="evidence" value="ECO:0007669"/>
    <property type="project" value="TreeGrafter"/>
</dbReference>
<dbReference type="SUPFAM" id="SSF52058">
    <property type="entry name" value="L domain-like"/>
    <property type="match status" value="1"/>
</dbReference>
<keyword evidence="2" id="KW-0677">Repeat</keyword>
<accession>A0A3R6XGD8</accession>
<dbReference type="Proteomes" id="UP000285430">
    <property type="component" value="Unassembled WGS sequence"/>
</dbReference>
<dbReference type="Gene3D" id="3.80.10.10">
    <property type="entry name" value="Ribonuclease Inhibitor"/>
    <property type="match status" value="2"/>
</dbReference>
<keyword evidence="1" id="KW-0433">Leucine-rich repeat</keyword>
<dbReference type="VEuPathDB" id="FungiDB:H257_06511"/>
<dbReference type="InterPro" id="IPR032675">
    <property type="entry name" value="LRR_dom_sf"/>
</dbReference>
<name>A0A3R6XGD8_APHAT</name>
<evidence type="ECO:0000313" key="3">
    <source>
        <dbReference type="EMBL" id="RHZ10869.1"/>
    </source>
</evidence>
<reference evidence="3 4" key="1">
    <citation type="submission" date="2018-08" db="EMBL/GenBank/DDBJ databases">
        <title>Aphanomyces genome sequencing and annotation.</title>
        <authorList>
            <person name="Minardi D."/>
            <person name="Oidtmann B."/>
            <person name="Van Der Giezen M."/>
            <person name="Studholme D.J."/>
        </authorList>
    </citation>
    <scope>NUCLEOTIDE SEQUENCE [LARGE SCALE GENOMIC DNA]</scope>
    <source>
        <strain evidence="3 4">Da</strain>
    </source>
</reference>
<evidence type="ECO:0000256" key="2">
    <source>
        <dbReference type="ARBA" id="ARBA00022737"/>
    </source>
</evidence>
<dbReference type="InterPro" id="IPR001611">
    <property type="entry name" value="Leu-rich_rpt"/>
</dbReference>
<dbReference type="InterPro" id="IPR050216">
    <property type="entry name" value="LRR_domain-containing"/>
</dbReference>
<organism evidence="3 4">
    <name type="scientific">Aphanomyces astaci</name>
    <name type="common">Crayfish plague agent</name>
    <dbReference type="NCBI Taxonomy" id="112090"/>
    <lineage>
        <taxon>Eukaryota</taxon>
        <taxon>Sar</taxon>
        <taxon>Stramenopiles</taxon>
        <taxon>Oomycota</taxon>
        <taxon>Saprolegniomycetes</taxon>
        <taxon>Saprolegniales</taxon>
        <taxon>Verrucalvaceae</taxon>
        <taxon>Aphanomyces</taxon>
    </lineage>
</organism>
<dbReference type="PANTHER" id="PTHR48051">
    <property type="match status" value="1"/>
</dbReference>
<gene>
    <name evidence="3" type="ORF">DYB37_011118</name>
</gene>
<dbReference type="InterPro" id="IPR003591">
    <property type="entry name" value="Leu-rich_rpt_typical-subtyp"/>
</dbReference>
<dbReference type="SMART" id="SM00369">
    <property type="entry name" value="LRR_TYP"/>
    <property type="match status" value="5"/>
</dbReference>
<protein>
    <submittedName>
        <fullName evidence="3">Uncharacterized protein</fullName>
    </submittedName>
</protein>
<comment type="caution">
    <text evidence="3">The sequence shown here is derived from an EMBL/GenBank/DDBJ whole genome shotgun (WGS) entry which is preliminary data.</text>
</comment>